<sequence>MDALSINTPKSSFEYENGRTSHFSDLLGKKTYTSRNKFEDSHIHITDLHVGSDQGRVVLHESSSSDGTNIDLNDSCGQSKLCSRGHWRPAEDSKLKDLVALYGPQNWNLIAEQLEGRSGKSCRLRWFNQLDPRINRRAFNEEEEERLMAAHRLYGNKWALIARLFPGRTDNAVKNHWHVIMARKYREQSSAYRRRKMGQTAFSTGSEPLASQPCHNNTNVVNNIREFGRNLSASSSSYGSPHMATMSNTPINPPYTAFYSPGLS</sequence>
<dbReference type="InterPro" id="IPR050560">
    <property type="entry name" value="MYB_TF"/>
</dbReference>
<evidence type="ECO:0000256" key="5">
    <source>
        <dbReference type="ARBA" id="ARBA00023163"/>
    </source>
</evidence>
<dbReference type="FunFam" id="1.10.10.60:FF:000060">
    <property type="entry name" value="MYB transcription factor"/>
    <property type="match status" value="1"/>
</dbReference>
<dbReference type="Pfam" id="PF13921">
    <property type="entry name" value="Myb_DNA-bind_6"/>
    <property type="match status" value="1"/>
</dbReference>
<evidence type="ECO:0000256" key="3">
    <source>
        <dbReference type="ARBA" id="ARBA00023015"/>
    </source>
</evidence>
<reference evidence="9" key="1">
    <citation type="journal article" date="2016" name="Nat. Genet.">
        <title>A high-quality carrot genome assembly provides new insights into carotenoid accumulation and asterid genome evolution.</title>
        <authorList>
            <person name="Iorizzo M."/>
            <person name="Ellison S."/>
            <person name="Senalik D."/>
            <person name="Zeng P."/>
            <person name="Satapoomin P."/>
            <person name="Huang J."/>
            <person name="Bowman M."/>
            <person name="Iovene M."/>
            <person name="Sanseverino W."/>
            <person name="Cavagnaro P."/>
            <person name="Yildiz M."/>
            <person name="Macko-Podgorni A."/>
            <person name="Moranska E."/>
            <person name="Grzebelus E."/>
            <person name="Grzebelus D."/>
            <person name="Ashrafi H."/>
            <person name="Zheng Z."/>
            <person name="Cheng S."/>
            <person name="Spooner D."/>
            <person name="Van Deynze A."/>
            <person name="Simon P."/>
        </authorList>
    </citation>
    <scope>NUCLEOTIDE SEQUENCE</scope>
    <source>
        <tissue evidence="9">Leaf</tissue>
    </source>
</reference>
<dbReference type="PANTHER" id="PTHR45614:SF175">
    <property type="entry name" value="TRANSCRIPTION FACTOR MYB105-RELATED"/>
    <property type="match status" value="1"/>
</dbReference>
<organism evidence="9 10">
    <name type="scientific">Daucus carota subsp. sativus</name>
    <name type="common">Carrot</name>
    <dbReference type="NCBI Taxonomy" id="79200"/>
    <lineage>
        <taxon>Eukaryota</taxon>
        <taxon>Viridiplantae</taxon>
        <taxon>Streptophyta</taxon>
        <taxon>Embryophyta</taxon>
        <taxon>Tracheophyta</taxon>
        <taxon>Spermatophyta</taxon>
        <taxon>Magnoliopsida</taxon>
        <taxon>eudicotyledons</taxon>
        <taxon>Gunneridae</taxon>
        <taxon>Pentapetalae</taxon>
        <taxon>asterids</taxon>
        <taxon>campanulids</taxon>
        <taxon>Apiales</taxon>
        <taxon>Apiaceae</taxon>
        <taxon>Apioideae</taxon>
        <taxon>Scandiceae</taxon>
        <taxon>Daucinae</taxon>
        <taxon>Daucus</taxon>
        <taxon>Daucus sect. Daucus</taxon>
    </lineage>
</organism>
<evidence type="ECO:0000256" key="6">
    <source>
        <dbReference type="ARBA" id="ARBA00023242"/>
    </source>
</evidence>
<comment type="subcellular location">
    <subcellularLocation>
        <location evidence="1">Nucleus</location>
    </subcellularLocation>
</comment>
<dbReference type="SUPFAM" id="SSF46689">
    <property type="entry name" value="Homeodomain-like"/>
    <property type="match status" value="1"/>
</dbReference>
<dbReference type="PANTHER" id="PTHR45614">
    <property type="entry name" value="MYB PROTEIN-RELATED"/>
    <property type="match status" value="1"/>
</dbReference>
<keyword evidence="6" id="KW-0539">Nucleus</keyword>
<keyword evidence="5" id="KW-0804">Transcription</keyword>
<protein>
    <submittedName>
        <fullName evidence="9">Uncharacterized protein</fullName>
    </submittedName>
</protein>
<evidence type="ECO:0000313" key="9">
    <source>
        <dbReference type="EMBL" id="WOH16422.1"/>
    </source>
</evidence>
<evidence type="ECO:0000256" key="1">
    <source>
        <dbReference type="ARBA" id="ARBA00004123"/>
    </source>
</evidence>
<feature type="domain" description="Myb-like" evidence="7">
    <location>
        <begin position="131"/>
        <end position="181"/>
    </location>
</feature>
<dbReference type="FunFam" id="1.10.10.60:FF:000356">
    <property type="entry name" value="MYB transcription factor"/>
    <property type="match status" value="1"/>
</dbReference>
<evidence type="ECO:0000313" key="10">
    <source>
        <dbReference type="Proteomes" id="UP000077755"/>
    </source>
</evidence>
<evidence type="ECO:0000256" key="2">
    <source>
        <dbReference type="ARBA" id="ARBA00022737"/>
    </source>
</evidence>
<feature type="domain" description="HTH myb-type" evidence="8">
    <location>
        <begin position="84"/>
        <end position="130"/>
    </location>
</feature>
<keyword evidence="10" id="KW-1185">Reference proteome</keyword>
<dbReference type="PROSITE" id="PS50090">
    <property type="entry name" value="MYB_LIKE"/>
    <property type="match status" value="2"/>
</dbReference>
<dbReference type="AlphaFoldDB" id="A0AAF0Y0M0"/>
<accession>A0AAF0Y0M0</accession>
<feature type="domain" description="Myb-like" evidence="7">
    <location>
        <begin position="84"/>
        <end position="130"/>
    </location>
</feature>
<dbReference type="GO" id="GO:0000981">
    <property type="term" value="F:DNA-binding transcription factor activity, RNA polymerase II-specific"/>
    <property type="evidence" value="ECO:0007669"/>
    <property type="project" value="TreeGrafter"/>
</dbReference>
<keyword evidence="3" id="KW-0805">Transcription regulation</keyword>
<evidence type="ECO:0000259" key="8">
    <source>
        <dbReference type="PROSITE" id="PS51294"/>
    </source>
</evidence>
<dbReference type="GO" id="GO:0000978">
    <property type="term" value="F:RNA polymerase II cis-regulatory region sequence-specific DNA binding"/>
    <property type="evidence" value="ECO:0007669"/>
    <property type="project" value="TreeGrafter"/>
</dbReference>
<dbReference type="CDD" id="cd00167">
    <property type="entry name" value="SANT"/>
    <property type="match status" value="2"/>
</dbReference>
<dbReference type="InterPro" id="IPR001005">
    <property type="entry name" value="SANT/Myb"/>
</dbReference>
<reference evidence="9" key="2">
    <citation type="submission" date="2022-03" db="EMBL/GenBank/DDBJ databases">
        <title>Draft title - Genomic analysis of global carrot germplasm unveils the trajectory of domestication and the origin of high carotenoid orange carrot.</title>
        <authorList>
            <person name="Iorizzo M."/>
            <person name="Ellison S."/>
            <person name="Senalik D."/>
            <person name="Macko-Podgorni A."/>
            <person name="Grzebelus D."/>
            <person name="Bostan H."/>
            <person name="Rolling W."/>
            <person name="Curaba J."/>
            <person name="Simon P."/>
        </authorList>
    </citation>
    <scope>NUCLEOTIDE SEQUENCE</scope>
    <source>
        <tissue evidence="9">Leaf</tissue>
    </source>
</reference>
<dbReference type="EMBL" id="CP093351">
    <property type="protein sequence ID" value="WOH16422.1"/>
    <property type="molecule type" value="Genomic_DNA"/>
</dbReference>
<dbReference type="PROSITE" id="PS51294">
    <property type="entry name" value="HTH_MYB"/>
    <property type="match status" value="2"/>
</dbReference>
<name>A0AAF0Y0M0_DAUCS</name>
<dbReference type="SMART" id="SM00717">
    <property type="entry name" value="SANT"/>
    <property type="match status" value="2"/>
</dbReference>
<dbReference type="InterPro" id="IPR017930">
    <property type="entry name" value="Myb_dom"/>
</dbReference>
<proteinExistence type="predicted"/>
<dbReference type="Gene3D" id="1.10.10.60">
    <property type="entry name" value="Homeodomain-like"/>
    <property type="match status" value="2"/>
</dbReference>
<dbReference type="Proteomes" id="UP000077755">
    <property type="component" value="Chromosome 9"/>
</dbReference>
<gene>
    <name evidence="9" type="ORF">DCAR_0935975</name>
</gene>
<keyword evidence="2" id="KW-0677">Repeat</keyword>
<dbReference type="GO" id="GO:0005634">
    <property type="term" value="C:nucleus"/>
    <property type="evidence" value="ECO:0007669"/>
    <property type="project" value="UniProtKB-SubCell"/>
</dbReference>
<evidence type="ECO:0000256" key="4">
    <source>
        <dbReference type="ARBA" id="ARBA00023125"/>
    </source>
</evidence>
<feature type="domain" description="HTH myb-type" evidence="8">
    <location>
        <begin position="131"/>
        <end position="185"/>
    </location>
</feature>
<keyword evidence="4" id="KW-0238">DNA-binding</keyword>
<evidence type="ECO:0000259" key="7">
    <source>
        <dbReference type="PROSITE" id="PS50090"/>
    </source>
</evidence>
<dbReference type="InterPro" id="IPR009057">
    <property type="entry name" value="Homeodomain-like_sf"/>
</dbReference>